<name>A0A7X3MG17_9FIRM</name>
<keyword evidence="1" id="KW-0175">Coiled coil</keyword>
<feature type="coiled-coil region" evidence="1">
    <location>
        <begin position="15"/>
        <end position="56"/>
    </location>
</feature>
<accession>A0A7X3MG17</accession>
<organism evidence="2 3">
    <name type="scientific">Sporofaciens musculi</name>
    <dbReference type="NCBI Taxonomy" id="2681861"/>
    <lineage>
        <taxon>Bacteria</taxon>
        <taxon>Bacillati</taxon>
        <taxon>Bacillota</taxon>
        <taxon>Clostridia</taxon>
        <taxon>Lachnospirales</taxon>
        <taxon>Lachnospiraceae</taxon>
        <taxon>Sporofaciens</taxon>
    </lineage>
</organism>
<dbReference type="EMBL" id="WUQX01000001">
    <property type="protein sequence ID" value="MXP75780.1"/>
    <property type="molecule type" value="Genomic_DNA"/>
</dbReference>
<sequence length="82" mass="9534">MARRKVEEKNYPELIEMAEERIEALSAELKQEKANLKQLKKDQVRYDAMVEKQRKQAEVQKAAELLVASGKSLEEIEEFLAN</sequence>
<evidence type="ECO:0000256" key="1">
    <source>
        <dbReference type="SAM" id="Coils"/>
    </source>
</evidence>
<evidence type="ECO:0000313" key="3">
    <source>
        <dbReference type="Proteomes" id="UP000460412"/>
    </source>
</evidence>
<comment type="caution">
    <text evidence="2">The sequence shown here is derived from an EMBL/GenBank/DDBJ whole genome shotgun (WGS) entry which is preliminary data.</text>
</comment>
<protein>
    <submittedName>
        <fullName evidence="2">Uncharacterized protein</fullName>
    </submittedName>
</protein>
<reference evidence="2 3" key="1">
    <citation type="submission" date="2019-12" db="EMBL/GenBank/DDBJ databases">
        <title>Sporaefaciens musculi gen. nov., sp. nov., a novel bacterium isolated from the caecum of an obese mouse.</title>
        <authorList>
            <person name="Rasmussen T.S."/>
            <person name="Streidl T."/>
            <person name="Hitch T.C.A."/>
            <person name="Wortmann E."/>
            <person name="Deptula P."/>
            <person name="Hansen M."/>
            <person name="Nielsen D.S."/>
            <person name="Clavel T."/>
            <person name="Vogensen F.K."/>
        </authorList>
    </citation>
    <scope>NUCLEOTIDE SEQUENCE [LARGE SCALE GENOMIC DNA]</scope>
    <source>
        <strain evidence="2 3">WCA-9-b2</strain>
    </source>
</reference>
<dbReference type="AlphaFoldDB" id="A0A7X3MG17"/>
<gene>
    <name evidence="2" type="ORF">GN277_10420</name>
</gene>
<keyword evidence="3" id="KW-1185">Reference proteome</keyword>
<dbReference type="RefSeq" id="WP_159750975.1">
    <property type="nucleotide sequence ID" value="NZ_CASZNZ010000048.1"/>
</dbReference>
<proteinExistence type="predicted"/>
<evidence type="ECO:0000313" key="2">
    <source>
        <dbReference type="EMBL" id="MXP75780.1"/>
    </source>
</evidence>
<dbReference type="Proteomes" id="UP000460412">
    <property type="component" value="Unassembled WGS sequence"/>
</dbReference>